<keyword evidence="1" id="KW-0805">Transcription regulation</keyword>
<dbReference type="Proteomes" id="UP000001514">
    <property type="component" value="Unassembled WGS sequence"/>
</dbReference>
<dbReference type="GO" id="GO:0005634">
    <property type="term" value="C:nucleus"/>
    <property type="evidence" value="ECO:0000318"/>
    <property type="project" value="GO_Central"/>
</dbReference>
<dbReference type="FunCoup" id="D8RD95">
    <property type="interactions" value="63"/>
</dbReference>
<dbReference type="GO" id="GO:0043565">
    <property type="term" value="F:sequence-specific DNA binding"/>
    <property type="evidence" value="ECO:0000318"/>
    <property type="project" value="GO_Central"/>
</dbReference>
<dbReference type="Pfam" id="PF03514">
    <property type="entry name" value="GRAS"/>
    <property type="match status" value="1"/>
</dbReference>
<feature type="non-terminal residue" evidence="4">
    <location>
        <position position="1"/>
    </location>
</feature>
<reference evidence="4 5" key="1">
    <citation type="journal article" date="2011" name="Science">
        <title>The Selaginella genome identifies genetic changes associated with the evolution of vascular plants.</title>
        <authorList>
            <person name="Banks J.A."/>
            <person name="Nishiyama T."/>
            <person name="Hasebe M."/>
            <person name="Bowman J.L."/>
            <person name="Gribskov M."/>
            <person name="dePamphilis C."/>
            <person name="Albert V.A."/>
            <person name="Aono N."/>
            <person name="Aoyama T."/>
            <person name="Ambrose B.A."/>
            <person name="Ashton N.W."/>
            <person name="Axtell M.J."/>
            <person name="Barker E."/>
            <person name="Barker M.S."/>
            <person name="Bennetzen J.L."/>
            <person name="Bonawitz N.D."/>
            <person name="Chapple C."/>
            <person name="Cheng C."/>
            <person name="Correa L.G."/>
            <person name="Dacre M."/>
            <person name="DeBarry J."/>
            <person name="Dreyer I."/>
            <person name="Elias M."/>
            <person name="Engstrom E.M."/>
            <person name="Estelle M."/>
            <person name="Feng L."/>
            <person name="Finet C."/>
            <person name="Floyd S.K."/>
            <person name="Frommer W.B."/>
            <person name="Fujita T."/>
            <person name="Gramzow L."/>
            <person name="Gutensohn M."/>
            <person name="Harholt J."/>
            <person name="Hattori M."/>
            <person name="Heyl A."/>
            <person name="Hirai T."/>
            <person name="Hiwatashi Y."/>
            <person name="Ishikawa M."/>
            <person name="Iwata M."/>
            <person name="Karol K.G."/>
            <person name="Koehler B."/>
            <person name="Kolukisaoglu U."/>
            <person name="Kubo M."/>
            <person name="Kurata T."/>
            <person name="Lalonde S."/>
            <person name="Li K."/>
            <person name="Li Y."/>
            <person name="Litt A."/>
            <person name="Lyons E."/>
            <person name="Manning G."/>
            <person name="Maruyama T."/>
            <person name="Michael T.P."/>
            <person name="Mikami K."/>
            <person name="Miyazaki S."/>
            <person name="Morinaga S."/>
            <person name="Murata T."/>
            <person name="Mueller-Roeber B."/>
            <person name="Nelson D.R."/>
            <person name="Obara M."/>
            <person name="Oguri Y."/>
            <person name="Olmstead R.G."/>
            <person name="Onodera N."/>
            <person name="Petersen B.L."/>
            <person name="Pils B."/>
            <person name="Prigge M."/>
            <person name="Rensing S.A."/>
            <person name="Riano-Pachon D.M."/>
            <person name="Roberts A.W."/>
            <person name="Sato Y."/>
            <person name="Scheller H.V."/>
            <person name="Schulz B."/>
            <person name="Schulz C."/>
            <person name="Shakirov E.V."/>
            <person name="Shibagaki N."/>
            <person name="Shinohara N."/>
            <person name="Shippen D.E."/>
            <person name="Soerensen I."/>
            <person name="Sotooka R."/>
            <person name="Sugimoto N."/>
            <person name="Sugita M."/>
            <person name="Sumikawa N."/>
            <person name="Tanurdzic M."/>
            <person name="Theissen G."/>
            <person name="Ulvskov P."/>
            <person name="Wakazuki S."/>
            <person name="Weng J.K."/>
            <person name="Willats W.W."/>
            <person name="Wipf D."/>
            <person name="Wolf P.G."/>
            <person name="Yang L."/>
            <person name="Zimmer A.D."/>
            <person name="Zhu Q."/>
            <person name="Mitros T."/>
            <person name="Hellsten U."/>
            <person name="Loque D."/>
            <person name="Otillar R."/>
            <person name="Salamov A."/>
            <person name="Schmutz J."/>
            <person name="Shapiro H."/>
            <person name="Lindquist E."/>
            <person name="Lucas S."/>
            <person name="Rokhsar D."/>
            <person name="Grigoriev I.V."/>
        </authorList>
    </citation>
    <scope>NUCLEOTIDE SEQUENCE [LARGE SCALE GENOMIC DNA]</scope>
</reference>
<dbReference type="OMA" id="GWMQASA"/>
<keyword evidence="5" id="KW-1185">Reference proteome</keyword>
<dbReference type="InParanoid" id="D8RD95"/>
<dbReference type="eggNOG" id="ENOG502QSHA">
    <property type="taxonomic scope" value="Eukaryota"/>
</dbReference>
<dbReference type="KEGG" id="smo:SELMODRAFT_450591"/>
<evidence type="ECO:0000313" key="5">
    <source>
        <dbReference type="Proteomes" id="UP000001514"/>
    </source>
</evidence>
<evidence type="ECO:0000256" key="3">
    <source>
        <dbReference type="SAM" id="MobiDB-lite"/>
    </source>
</evidence>
<evidence type="ECO:0000256" key="2">
    <source>
        <dbReference type="ARBA" id="ARBA00023163"/>
    </source>
</evidence>
<dbReference type="EMBL" id="GL377576">
    <property type="protein sequence ID" value="EFJ30275.1"/>
    <property type="molecule type" value="Genomic_DNA"/>
</dbReference>
<dbReference type="Gramene" id="EFJ30275">
    <property type="protein sequence ID" value="EFJ30275"/>
    <property type="gene ID" value="SELMODRAFT_450591"/>
</dbReference>
<name>D8RD95_SELML</name>
<dbReference type="AlphaFoldDB" id="D8RD95"/>
<feature type="region of interest" description="Disordered" evidence="3">
    <location>
        <begin position="27"/>
        <end position="49"/>
    </location>
</feature>
<dbReference type="HOGENOM" id="CLU_011924_5_1_1"/>
<sequence length="418" mass="46498">FFLLQTSNIKDERRHLTPVCSPNWSSLGKRDRSQELKVPGKLSSKDKAPAKESKWALQLLNNCVQAIATNNVQRTQHLMWVLNDLGCLTGDANQRLAAYGLKALFGKIAGTPTAAQAYHHNLDASATAKNFHNALLKFHDLSPWYQVVYTATSGVLLDAFEGKDAIHVIDIGHSQGTQWPTLIEGLATRPSGPPSVFKLTVVEDPCSGLGSGSEVKSRLERFAKVMGLNMELRMLATPLHSLTRDAFAIAKPDALAVCAHFRLNHIDSSQRQEFLNFVRVELEPDLVIVGENDSDNTSADFSTVAGEVIGHFWSFLDSMSGAFKGHECEERQIMEHLFSTSVVARLASGMELSESRESWNARMRSAGFEAEAPHDEIVETARMLVKKNDVNWELRNEDNCLVLLWKHRPVTFCSVWKS</sequence>
<dbReference type="GO" id="GO:0003700">
    <property type="term" value="F:DNA-binding transcription factor activity"/>
    <property type="evidence" value="ECO:0000318"/>
    <property type="project" value="GO_Central"/>
</dbReference>
<dbReference type="GO" id="GO:0006355">
    <property type="term" value="P:regulation of DNA-templated transcription"/>
    <property type="evidence" value="ECO:0000318"/>
    <property type="project" value="GO_Central"/>
</dbReference>
<evidence type="ECO:0000256" key="1">
    <source>
        <dbReference type="ARBA" id="ARBA00023015"/>
    </source>
</evidence>
<organism evidence="5">
    <name type="scientific">Selaginella moellendorffii</name>
    <name type="common">Spikemoss</name>
    <dbReference type="NCBI Taxonomy" id="88036"/>
    <lineage>
        <taxon>Eukaryota</taxon>
        <taxon>Viridiplantae</taxon>
        <taxon>Streptophyta</taxon>
        <taxon>Embryophyta</taxon>
        <taxon>Tracheophyta</taxon>
        <taxon>Lycopodiopsida</taxon>
        <taxon>Selaginellales</taxon>
        <taxon>Selaginellaceae</taxon>
        <taxon>Selaginella</taxon>
    </lineage>
</organism>
<dbReference type="OrthoDB" id="1908565at2759"/>
<dbReference type="PROSITE" id="PS50985">
    <property type="entry name" value="GRAS"/>
    <property type="match status" value="1"/>
</dbReference>
<dbReference type="STRING" id="88036.D8RD95"/>
<keyword evidence="2" id="KW-0804">Transcription</keyword>
<dbReference type="InterPro" id="IPR005202">
    <property type="entry name" value="TF_GRAS"/>
</dbReference>
<evidence type="ECO:0000313" key="4">
    <source>
        <dbReference type="EMBL" id="EFJ30275.1"/>
    </source>
</evidence>
<protein>
    <submittedName>
        <fullName evidence="4">GRAS family protein</fullName>
    </submittedName>
</protein>
<gene>
    <name evidence="4" type="ORF">SELMODRAFT_450591</name>
</gene>
<proteinExistence type="predicted"/>
<dbReference type="PANTHER" id="PTHR31636">
    <property type="entry name" value="OSJNBA0084A10.13 PROTEIN-RELATED"/>
    <property type="match status" value="1"/>
</dbReference>
<accession>D8RD95</accession>